<evidence type="ECO:0000313" key="1">
    <source>
        <dbReference type="EMBL" id="TCP07491.1"/>
    </source>
</evidence>
<dbReference type="NCBIfam" id="TIGR01873">
    <property type="entry name" value="cas_CT1978"/>
    <property type="match status" value="1"/>
</dbReference>
<dbReference type="Pfam" id="PF09707">
    <property type="entry name" value="Cas_Cas2CT1978"/>
    <property type="match status" value="1"/>
</dbReference>
<reference evidence="1 2" key="1">
    <citation type="submission" date="2019-03" db="EMBL/GenBank/DDBJ databases">
        <title>Genomic Encyclopedia of Type Strains, Phase IV (KMG-IV): sequencing the most valuable type-strain genomes for metagenomic binning, comparative biology and taxonomic classification.</title>
        <authorList>
            <person name="Goeker M."/>
        </authorList>
    </citation>
    <scope>NUCLEOTIDE SEQUENCE [LARGE SCALE GENOMIC DNA]</scope>
    <source>
        <strain evidence="1 2">DSM 15264</strain>
    </source>
</reference>
<dbReference type="InterPro" id="IPR010152">
    <property type="entry name" value="CRISPR-assoc_prot_Cas2_sub"/>
</dbReference>
<comment type="caution">
    <text evidence="1">The sequence shown here is derived from an EMBL/GenBank/DDBJ whole genome shotgun (WGS) entry which is preliminary data.</text>
</comment>
<accession>A0AA46HW18</accession>
<dbReference type="Proteomes" id="UP000294772">
    <property type="component" value="Unassembled WGS sequence"/>
</dbReference>
<dbReference type="Gene3D" id="3.30.70.240">
    <property type="match status" value="1"/>
</dbReference>
<gene>
    <name evidence="1" type="ORF">EV676_10446</name>
</gene>
<evidence type="ECO:0000313" key="2">
    <source>
        <dbReference type="Proteomes" id="UP000294772"/>
    </source>
</evidence>
<dbReference type="EMBL" id="SLXF01000004">
    <property type="protein sequence ID" value="TCP07491.1"/>
    <property type="molecule type" value="Genomic_DNA"/>
</dbReference>
<dbReference type="RefSeq" id="WP_132764661.1">
    <property type="nucleotide sequence ID" value="NZ_CALFFA010000029.1"/>
</dbReference>
<proteinExistence type="predicted"/>
<sequence>MSMTVVVTRNVSSRVRGFLASAMLELAPGVYSAPRISPAVRERVWDVLKEWFPNEHEASIIMIWQEREIPGGQAVRTLGSPPIEFVDVDGLVLARRPAPSAAP</sequence>
<name>A0AA46HW18_9BURK</name>
<dbReference type="AlphaFoldDB" id="A0AA46HW18"/>
<protein>
    <submittedName>
        <fullName evidence="1">CRISPR-associated Cas2 family protein</fullName>
    </submittedName>
</protein>
<organism evidence="1 2">
    <name type="scientific">Caldimonas thermodepolymerans</name>
    <dbReference type="NCBI Taxonomy" id="215580"/>
    <lineage>
        <taxon>Bacteria</taxon>
        <taxon>Pseudomonadati</taxon>
        <taxon>Pseudomonadota</taxon>
        <taxon>Betaproteobacteria</taxon>
        <taxon>Burkholderiales</taxon>
        <taxon>Sphaerotilaceae</taxon>
        <taxon>Caldimonas</taxon>
    </lineage>
</organism>